<accession>A0ABU0TJS0</accession>
<organism evidence="5 6">
    <name type="scientific">Chryseobacterium camelliae</name>
    <dbReference type="NCBI Taxonomy" id="1265445"/>
    <lineage>
        <taxon>Bacteria</taxon>
        <taxon>Pseudomonadati</taxon>
        <taxon>Bacteroidota</taxon>
        <taxon>Flavobacteriia</taxon>
        <taxon>Flavobacteriales</taxon>
        <taxon>Weeksellaceae</taxon>
        <taxon>Chryseobacterium group</taxon>
        <taxon>Chryseobacterium</taxon>
    </lineage>
</organism>
<dbReference type="Gene3D" id="2.150.10.10">
    <property type="entry name" value="Serralysin-like metalloprotease, C-terminal"/>
    <property type="match status" value="1"/>
</dbReference>
<feature type="signal peptide" evidence="3">
    <location>
        <begin position="1"/>
        <end position="26"/>
    </location>
</feature>
<dbReference type="EMBL" id="JAUTAL010000001">
    <property type="protein sequence ID" value="MDQ1096468.1"/>
    <property type="molecule type" value="Genomic_DNA"/>
</dbReference>
<evidence type="ECO:0000256" key="2">
    <source>
        <dbReference type="SAM" id="Coils"/>
    </source>
</evidence>
<feature type="coiled-coil region" evidence="2">
    <location>
        <begin position="268"/>
        <end position="298"/>
    </location>
</feature>
<evidence type="ECO:0000256" key="3">
    <source>
        <dbReference type="SAM" id="SignalP"/>
    </source>
</evidence>
<dbReference type="InterPro" id="IPR026444">
    <property type="entry name" value="Secre_tail"/>
</dbReference>
<evidence type="ECO:0000313" key="5">
    <source>
        <dbReference type="EMBL" id="MDQ1096468.1"/>
    </source>
</evidence>
<reference evidence="5 6" key="1">
    <citation type="submission" date="2023-07" db="EMBL/GenBank/DDBJ databases">
        <title>Functional and genomic diversity of the sorghum phyllosphere microbiome.</title>
        <authorList>
            <person name="Shade A."/>
        </authorList>
    </citation>
    <scope>NUCLEOTIDE SEQUENCE [LARGE SCALE GENOMIC DNA]</scope>
    <source>
        <strain evidence="5 6">SORGH_AS_1064</strain>
    </source>
</reference>
<dbReference type="Pfam" id="PF18962">
    <property type="entry name" value="Por_Secre_tail"/>
    <property type="match status" value="1"/>
</dbReference>
<feature type="domain" description="Secretion system C-terminal sorting" evidence="4">
    <location>
        <begin position="313"/>
        <end position="386"/>
    </location>
</feature>
<keyword evidence="1 3" id="KW-0732">Signal</keyword>
<dbReference type="Proteomes" id="UP001225072">
    <property type="component" value="Unassembled WGS sequence"/>
</dbReference>
<keyword evidence="2" id="KW-0175">Coiled coil</keyword>
<proteinExistence type="predicted"/>
<name>A0ABU0TJS0_9FLAO</name>
<evidence type="ECO:0000313" key="6">
    <source>
        <dbReference type="Proteomes" id="UP001225072"/>
    </source>
</evidence>
<feature type="chain" id="PRO_5045724185" description="Secretion system C-terminal sorting domain-containing protein" evidence="3">
    <location>
        <begin position="27"/>
        <end position="388"/>
    </location>
</feature>
<dbReference type="NCBIfam" id="TIGR04183">
    <property type="entry name" value="Por_Secre_tail"/>
    <property type="match status" value="1"/>
</dbReference>
<evidence type="ECO:0000259" key="4">
    <source>
        <dbReference type="Pfam" id="PF18962"/>
    </source>
</evidence>
<sequence length="388" mass="40960">MKAHVFSMKALWVVAVICSAEAQAQAWEVNGNGGTNNTNYVGTIDVAPLYLRVNGQDPEPGQALLNEAGSFLTESVNNSNVAKAKGSIVAGADNILGDEANSSLVGGWENNLADSGGANLVAGQGNTILNQAGKSVAVGWNNIVRGPNQFAIGVGVDLKSPYSGGFGVDLIAIGNRSFVIGSGTHSSMKLTNTIPYSIMLGMSNTSTMLIKDQQVGIRTTAPTANFHTVGTVRLQDLPSGAGRALVVDNDGNVMIANTTIYKQSPEQEADLQSQIDQLRKEVQELKELLNQNKTAVDLSAVNSREPKLFQNVPNPAKGETTIPYYLPEGSGEASISIYSASGQLVQTVSLKEKGRGNLTVTGLQGGSYIYRMNLNGKSIDSKKMLIRD</sequence>
<comment type="caution">
    <text evidence="5">The sequence shown here is derived from an EMBL/GenBank/DDBJ whole genome shotgun (WGS) entry which is preliminary data.</text>
</comment>
<protein>
    <recommendedName>
        <fullName evidence="4">Secretion system C-terminal sorting domain-containing protein</fullName>
    </recommendedName>
</protein>
<evidence type="ECO:0000256" key="1">
    <source>
        <dbReference type="ARBA" id="ARBA00022729"/>
    </source>
</evidence>
<keyword evidence="6" id="KW-1185">Reference proteome</keyword>
<dbReference type="InterPro" id="IPR011049">
    <property type="entry name" value="Serralysin-like_metalloprot_C"/>
</dbReference>
<gene>
    <name evidence="5" type="ORF">QE404_001615</name>
</gene>
<dbReference type="RefSeq" id="WP_307448905.1">
    <property type="nucleotide sequence ID" value="NZ_JAUTAL010000001.1"/>
</dbReference>